<reference evidence="2 3" key="1">
    <citation type="submission" date="2023-05" db="EMBL/GenBank/DDBJ databases">
        <title>Streptantibioticus silvisoli sp. nov., acidotolerant actinomycetes 1 from pine litter.</title>
        <authorList>
            <person name="Swiecimska M."/>
            <person name="Golinska P."/>
            <person name="Sangal V."/>
            <person name="Wachnowicz B."/>
            <person name="Goodfellow M."/>
        </authorList>
    </citation>
    <scope>NUCLEOTIDE SEQUENCE [LARGE SCALE GENOMIC DNA]</scope>
    <source>
        <strain evidence="2 3">DSM 42109</strain>
    </source>
</reference>
<comment type="caution">
    <text evidence="2">The sequence shown here is derived from an EMBL/GenBank/DDBJ whole genome shotgun (WGS) entry which is preliminary data.</text>
</comment>
<dbReference type="Proteomes" id="UP001214441">
    <property type="component" value="Unassembled WGS sequence"/>
</dbReference>
<evidence type="ECO:0008006" key="4">
    <source>
        <dbReference type="Google" id="ProtNLM"/>
    </source>
</evidence>
<name>A0ABT7A0D1_9ACTN</name>
<evidence type="ECO:0000313" key="3">
    <source>
        <dbReference type="Proteomes" id="UP001214441"/>
    </source>
</evidence>
<protein>
    <recommendedName>
        <fullName evidence="4">MarR family transcriptional regulator</fullName>
    </recommendedName>
</protein>
<dbReference type="EMBL" id="JANCPR020000021">
    <property type="protein sequence ID" value="MDJ1134514.1"/>
    <property type="molecule type" value="Genomic_DNA"/>
</dbReference>
<dbReference type="RefSeq" id="WP_274042035.1">
    <property type="nucleotide sequence ID" value="NZ_JANCPR020000021.1"/>
</dbReference>
<accession>A0ABT7A0D1</accession>
<proteinExistence type="predicted"/>
<feature type="region of interest" description="Disordered" evidence="1">
    <location>
        <begin position="39"/>
        <end position="76"/>
    </location>
</feature>
<gene>
    <name evidence="2" type="ORF">NMN56_021605</name>
</gene>
<evidence type="ECO:0000256" key="1">
    <source>
        <dbReference type="SAM" id="MobiDB-lite"/>
    </source>
</evidence>
<evidence type="ECO:0000313" key="2">
    <source>
        <dbReference type="EMBL" id="MDJ1134514.1"/>
    </source>
</evidence>
<feature type="compositionally biased region" description="Polar residues" evidence="1">
    <location>
        <begin position="52"/>
        <end position="69"/>
    </location>
</feature>
<sequence>MVHLQAHPEKEFTATGISRAVGRSSSAIANALPKLVAQGHARQVNETPRRFQYNSSGPNIQKGATSTRQPVPAEHR</sequence>
<keyword evidence="3" id="KW-1185">Reference proteome</keyword>
<organism evidence="2 3">
    <name type="scientific">Streptomyces iconiensis</name>
    <dbReference type="NCBI Taxonomy" id="1384038"/>
    <lineage>
        <taxon>Bacteria</taxon>
        <taxon>Bacillati</taxon>
        <taxon>Actinomycetota</taxon>
        <taxon>Actinomycetes</taxon>
        <taxon>Kitasatosporales</taxon>
        <taxon>Streptomycetaceae</taxon>
        <taxon>Streptomyces</taxon>
    </lineage>
</organism>